<dbReference type="OrthoDB" id="524863at2"/>
<name>A0A402BCZ2_9CHLR</name>
<keyword evidence="2" id="KW-1185">Reference proteome</keyword>
<dbReference type="EMBL" id="BIFT01000002">
    <property type="protein sequence ID" value="GCE29253.1"/>
    <property type="molecule type" value="Genomic_DNA"/>
</dbReference>
<organism evidence="1 2">
    <name type="scientific">Dictyobacter alpinus</name>
    <dbReference type="NCBI Taxonomy" id="2014873"/>
    <lineage>
        <taxon>Bacteria</taxon>
        <taxon>Bacillati</taxon>
        <taxon>Chloroflexota</taxon>
        <taxon>Ktedonobacteria</taxon>
        <taxon>Ktedonobacterales</taxon>
        <taxon>Dictyobacteraceae</taxon>
        <taxon>Dictyobacter</taxon>
    </lineage>
</organism>
<sequence length="74" mass="8580">MLTFIREVKDLDTTYALAQQFFKMIRERQADQLDSWLQACEKSGIPDLQTFAEGLKREYTAMKGALQFLTAMVQ</sequence>
<gene>
    <name evidence="1" type="ORF">KDA_47370</name>
</gene>
<protein>
    <recommendedName>
        <fullName evidence="3">Transposase IS204/IS1001/IS1096/IS1165 DDE domain-containing protein</fullName>
    </recommendedName>
</protein>
<comment type="caution">
    <text evidence="1">The sequence shown here is derived from an EMBL/GenBank/DDBJ whole genome shotgun (WGS) entry which is preliminary data.</text>
</comment>
<dbReference type="AlphaFoldDB" id="A0A402BCZ2"/>
<proteinExistence type="predicted"/>
<evidence type="ECO:0000313" key="2">
    <source>
        <dbReference type="Proteomes" id="UP000287171"/>
    </source>
</evidence>
<accession>A0A402BCZ2</accession>
<dbReference type="Proteomes" id="UP000287171">
    <property type="component" value="Unassembled WGS sequence"/>
</dbReference>
<reference evidence="2" key="1">
    <citation type="submission" date="2018-12" db="EMBL/GenBank/DDBJ databases">
        <title>Tengunoibacter tsumagoiensis gen. nov., sp. nov., Dictyobacter kobayashii sp. nov., D. alpinus sp. nov., and D. joshuensis sp. nov. and description of Dictyobacteraceae fam. nov. within the order Ktedonobacterales isolated from Tengu-no-mugimeshi.</title>
        <authorList>
            <person name="Wang C.M."/>
            <person name="Zheng Y."/>
            <person name="Sakai Y."/>
            <person name="Toyoda A."/>
            <person name="Minakuchi Y."/>
            <person name="Abe K."/>
            <person name="Yokota A."/>
            <person name="Yabe S."/>
        </authorList>
    </citation>
    <scope>NUCLEOTIDE SEQUENCE [LARGE SCALE GENOMIC DNA]</scope>
    <source>
        <strain evidence="2">Uno16</strain>
    </source>
</reference>
<evidence type="ECO:0008006" key="3">
    <source>
        <dbReference type="Google" id="ProtNLM"/>
    </source>
</evidence>
<evidence type="ECO:0000313" key="1">
    <source>
        <dbReference type="EMBL" id="GCE29253.1"/>
    </source>
</evidence>